<dbReference type="SUPFAM" id="SSF48452">
    <property type="entry name" value="TPR-like"/>
    <property type="match status" value="2"/>
</dbReference>
<keyword evidence="2" id="KW-0067">ATP-binding</keyword>
<keyword evidence="5" id="KW-1185">Reference proteome</keyword>
<name>A0A4Q7VDH6_9BURK</name>
<feature type="domain" description="Guanylate cyclase" evidence="3">
    <location>
        <begin position="56"/>
        <end position="186"/>
    </location>
</feature>
<dbReference type="SUPFAM" id="SSF55073">
    <property type="entry name" value="Nucleotide cyclase"/>
    <property type="match status" value="1"/>
</dbReference>
<accession>A0A4Q7VDH6</accession>
<dbReference type="Pfam" id="PF13424">
    <property type="entry name" value="TPR_12"/>
    <property type="match status" value="1"/>
</dbReference>
<protein>
    <submittedName>
        <fullName evidence="4">Putative ATPase</fullName>
    </submittedName>
</protein>
<organism evidence="4 5">
    <name type="scientific">Rivibacter subsaxonicus</name>
    <dbReference type="NCBI Taxonomy" id="457575"/>
    <lineage>
        <taxon>Bacteria</taxon>
        <taxon>Pseudomonadati</taxon>
        <taxon>Pseudomonadota</taxon>
        <taxon>Betaproteobacteria</taxon>
        <taxon>Burkholderiales</taxon>
        <taxon>Rivibacter</taxon>
    </lineage>
</organism>
<dbReference type="SMART" id="SM00028">
    <property type="entry name" value="TPR"/>
    <property type="match status" value="6"/>
</dbReference>
<dbReference type="PANTHER" id="PTHR16305">
    <property type="entry name" value="TESTICULAR SOLUBLE ADENYLYL CYCLASE"/>
    <property type="match status" value="1"/>
</dbReference>
<dbReference type="GO" id="GO:0009190">
    <property type="term" value="P:cyclic nucleotide biosynthetic process"/>
    <property type="evidence" value="ECO:0007669"/>
    <property type="project" value="InterPro"/>
</dbReference>
<dbReference type="GO" id="GO:0035556">
    <property type="term" value="P:intracellular signal transduction"/>
    <property type="evidence" value="ECO:0007669"/>
    <property type="project" value="InterPro"/>
</dbReference>
<dbReference type="EMBL" id="SHKP01000008">
    <property type="protein sequence ID" value="RZT93790.1"/>
    <property type="molecule type" value="Genomic_DNA"/>
</dbReference>
<dbReference type="InterPro" id="IPR041664">
    <property type="entry name" value="AAA_16"/>
</dbReference>
<reference evidence="4 5" key="1">
    <citation type="submission" date="2019-02" db="EMBL/GenBank/DDBJ databases">
        <title>Genomic Encyclopedia of Type Strains, Phase IV (KMG-IV): sequencing the most valuable type-strain genomes for metagenomic binning, comparative biology and taxonomic classification.</title>
        <authorList>
            <person name="Goeker M."/>
        </authorList>
    </citation>
    <scope>NUCLEOTIDE SEQUENCE [LARGE SCALE GENOMIC DNA]</scope>
    <source>
        <strain evidence="4 5">DSM 19570</strain>
    </source>
</reference>
<dbReference type="GO" id="GO:0004016">
    <property type="term" value="F:adenylate cyclase activity"/>
    <property type="evidence" value="ECO:0007669"/>
    <property type="project" value="TreeGrafter"/>
</dbReference>
<evidence type="ECO:0000256" key="2">
    <source>
        <dbReference type="ARBA" id="ARBA00022840"/>
    </source>
</evidence>
<dbReference type="Gene3D" id="1.25.40.10">
    <property type="entry name" value="Tetratricopeptide repeat domain"/>
    <property type="match status" value="1"/>
</dbReference>
<dbReference type="PROSITE" id="PS50125">
    <property type="entry name" value="GUANYLATE_CYCLASE_2"/>
    <property type="match status" value="1"/>
</dbReference>
<dbReference type="InterPro" id="IPR019734">
    <property type="entry name" value="TPR_rpt"/>
</dbReference>
<dbReference type="Gene3D" id="3.40.50.300">
    <property type="entry name" value="P-loop containing nucleotide triphosphate hydrolases"/>
    <property type="match status" value="1"/>
</dbReference>
<dbReference type="Proteomes" id="UP000293671">
    <property type="component" value="Unassembled WGS sequence"/>
</dbReference>
<dbReference type="InterPro" id="IPR029787">
    <property type="entry name" value="Nucleotide_cyclase"/>
</dbReference>
<evidence type="ECO:0000313" key="4">
    <source>
        <dbReference type="EMBL" id="RZT93790.1"/>
    </source>
</evidence>
<evidence type="ECO:0000256" key="1">
    <source>
        <dbReference type="ARBA" id="ARBA00022741"/>
    </source>
</evidence>
<dbReference type="AlphaFoldDB" id="A0A4Q7VDH6"/>
<dbReference type="InterPro" id="IPR027417">
    <property type="entry name" value="P-loop_NTPase"/>
</dbReference>
<dbReference type="Pfam" id="PF00211">
    <property type="entry name" value="Guanylate_cyc"/>
    <property type="match status" value="1"/>
</dbReference>
<keyword evidence="1" id="KW-0547">Nucleotide-binding</keyword>
<evidence type="ECO:0000259" key="3">
    <source>
        <dbReference type="PROSITE" id="PS50125"/>
    </source>
</evidence>
<gene>
    <name evidence="4" type="ORF">EV670_3344</name>
</gene>
<dbReference type="SUPFAM" id="SSF52540">
    <property type="entry name" value="P-loop containing nucleoside triphosphate hydrolases"/>
    <property type="match status" value="1"/>
</dbReference>
<dbReference type="GO" id="GO:0005737">
    <property type="term" value="C:cytoplasm"/>
    <property type="evidence" value="ECO:0007669"/>
    <property type="project" value="TreeGrafter"/>
</dbReference>
<dbReference type="CDD" id="cd07302">
    <property type="entry name" value="CHD"/>
    <property type="match status" value="1"/>
</dbReference>
<dbReference type="GO" id="GO:0005524">
    <property type="term" value="F:ATP binding"/>
    <property type="evidence" value="ECO:0007669"/>
    <property type="project" value="UniProtKB-KW"/>
</dbReference>
<dbReference type="InterPro" id="IPR001054">
    <property type="entry name" value="A/G_cyclase"/>
</dbReference>
<comment type="caution">
    <text evidence="4">The sequence shown here is derived from an EMBL/GenBank/DDBJ whole genome shotgun (WGS) entry which is preliminary data.</text>
</comment>
<dbReference type="InterPro" id="IPR011990">
    <property type="entry name" value="TPR-like_helical_dom_sf"/>
</dbReference>
<dbReference type="Gene3D" id="3.30.70.1230">
    <property type="entry name" value="Nucleotide cyclase"/>
    <property type="match status" value="1"/>
</dbReference>
<dbReference type="OrthoDB" id="9758570at2"/>
<dbReference type="PANTHER" id="PTHR16305:SF28">
    <property type="entry name" value="GUANYLATE CYCLASE DOMAIN-CONTAINING PROTEIN"/>
    <property type="match status" value="1"/>
</dbReference>
<sequence length="1108" mass="120051">MTEHQQIEAGIAALEAQRGVLGDALVDLAVAPLRARLAALGEAVQPRPEQALKQVSVLFTDVVGSTSLSQHLDPEDIHAIMDGALQRFTVIVQDRGGRVLQYAGDSVLAVFGADEAQEDDAERAVRAGLEVLDEGRRQGEQVLQQTGHAGFNVRVGIDTGPVLLGGGVDAESSIRGITVNTAARMEQSAPPGCLRISHATYRLVRGVFTVAEQPPLQVKGRDEALVTYLVQGVKPRAFRVQSRGIEGVETRMVGRESELEQLQEIFDSLYQQRTLAVVTVVGDAGVGKSRLLYEFENWAEAHPESFYFFRGRAHPQTQTQPYGLLRDVLAWRLQIADDDDADEARAKLCAGVSGMFTEDGEAQAHLLGQLIGLDFSGSPHVRGILDDARQIRNRGFHAAAQLLRLTAALDGSPVMLLLEDLHWADDGSLDFINYLMQVDRDVPMLMVCLTRPALFERRPGWAEVGGAGHARIDLEPLDQRASRELAGVLLQRLDRVPPVLRELLTGGAEGNPFYMEELLRMLIDHGAIQTSGERWQVMPEKLLATQVPPSLTGVLQARLDRLPAAERQALQLASVIGFVFWDQALAALDPLAADALEAPVQRGLVVPRDQTTFDGLREYSFKHQLLHHVAYDSVLKRDRREGHARVAHWLASLGGDRTGEILGQTAEHYERAADPVNACLFYTRAAEHAAARFANEAVLDYVGRALALAPAEDRAIRWRLLLVREGVLLFKGDRVAHDADLDALQSLAEALDDDARRCEVALRRGRAFNSTSDYPAAEQVVRQALAMGGPDGAVAVQLHSTLVTALRVQGDYAGARQVAEEGLELARKLGDRSGESSLINAIGVMAMEQGDLTVAAQSLERSLVLERETGNRAREGLRLNNLGSVYPRLGDYTKARQHLADGLKLARAVGRREVEAGVLLNTASVAHLQGDDASALAYANAAFDAAKATVQPDLEAYARLVAGHAELGLGRFDAARAAYSDSHDRLGALKIRSQQALDPLSGLVRVALAEGKPQEARQLAEPIVAHLTAGGSLDGTEEPLLIPLSCYQALSAAGDPRAAELLAAAHAELLLQADRITDPVARRGFLQLVPHHREISAAWSSLQPTSAT</sequence>
<dbReference type="Pfam" id="PF13191">
    <property type="entry name" value="AAA_16"/>
    <property type="match status" value="1"/>
</dbReference>
<proteinExistence type="predicted"/>
<dbReference type="RefSeq" id="WP_130434247.1">
    <property type="nucleotide sequence ID" value="NZ_SHKP01000008.1"/>
</dbReference>
<evidence type="ECO:0000313" key="5">
    <source>
        <dbReference type="Proteomes" id="UP000293671"/>
    </source>
</evidence>
<dbReference type="SMART" id="SM00044">
    <property type="entry name" value="CYCc"/>
    <property type="match status" value="1"/>
</dbReference>